<accession>A0A1D9PV13</accession>
<evidence type="ECO:0000313" key="2">
    <source>
        <dbReference type="EMBL" id="APA06103.1"/>
    </source>
</evidence>
<organism evidence="2 3">
    <name type="scientific">Sclerotinia sclerotiorum (strain ATCC 18683 / 1980 / Ss-1)</name>
    <name type="common">White mold</name>
    <name type="synonym">Whetzelinia sclerotiorum</name>
    <dbReference type="NCBI Taxonomy" id="665079"/>
    <lineage>
        <taxon>Eukaryota</taxon>
        <taxon>Fungi</taxon>
        <taxon>Dikarya</taxon>
        <taxon>Ascomycota</taxon>
        <taxon>Pezizomycotina</taxon>
        <taxon>Leotiomycetes</taxon>
        <taxon>Helotiales</taxon>
        <taxon>Sclerotiniaceae</taxon>
        <taxon>Sclerotinia</taxon>
    </lineage>
</organism>
<dbReference type="Proteomes" id="UP000177798">
    <property type="component" value="Chromosome 1"/>
</dbReference>
<dbReference type="KEGG" id="ssl:SS1G_01454"/>
<name>A0A1D9PV13_SCLS1</name>
<dbReference type="EMBL" id="CP017814">
    <property type="protein sequence ID" value="APA06103.1"/>
    <property type="molecule type" value="Genomic_DNA"/>
</dbReference>
<feature type="region of interest" description="Disordered" evidence="1">
    <location>
        <begin position="140"/>
        <end position="207"/>
    </location>
</feature>
<feature type="compositionally biased region" description="Polar residues" evidence="1">
    <location>
        <begin position="174"/>
        <end position="202"/>
    </location>
</feature>
<evidence type="ECO:0000256" key="1">
    <source>
        <dbReference type="SAM" id="MobiDB-lite"/>
    </source>
</evidence>
<proteinExistence type="predicted"/>
<protein>
    <submittedName>
        <fullName evidence="2">Uncharacterized protein</fullName>
    </submittedName>
</protein>
<reference evidence="3" key="1">
    <citation type="journal article" date="2017" name="Genome Biol. Evol.">
        <title>The complete genome sequence of the phytopathogenic fungus Sclerotinia sclerotiorum reveals insights into the genome architecture of broad host range pathogens.</title>
        <authorList>
            <person name="Derbyshire M."/>
            <person name="Denton-Giles M."/>
            <person name="Hegedus D."/>
            <person name="Seifbarghy S."/>
            <person name="Rollins J."/>
            <person name="van Kan J."/>
            <person name="Seidl M.F."/>
            <person name="Faino L."/>
            <person name="Mbengue M."/>
            <person name="Navaud O."/>
            <person name="Raffaele S."/>
            <person name="Hammond-Kosack K."/>
            <person name="Heard S."/>
            <person name="Oliver R."/>
        </authorList>
    </citation>
    <scope>NUCLEOTIDE SEQUENCE [LARGE SCALE GENOMIC DNA]</scope>
    <source>
        <strain evidence="3">ATCC 18683 / 1980 / Ss-1</strain>
    </source>
</reference>
<gene>
    <name evidence="2" type="ORF">sscle_01g008730</name>
</gene>
<dbReference type="OrthoDB" id="3505609at2759"/>
<evidence type="ECO:0000313" key="3">
    <source>
        <dbReference type="Proteomes" id="UP000177798"/>
    </source>
</evidence>
<dbReference type="VEuPathDB" id="FungiDB:sscle_01g008730"/>
<sequence>MSLANLLPPMTKSWADEVNDDFEEQFFRDIISTSYAVDTSRLDHDIEMEDVETLPPDFTDYEALDFSDEEYILDSYYYNSEVEMMSNNEGADVVISSEEILAFNANALGKYIAMNIPRSFLPSLLGSDAGTSFNIELDNEEQNATSRDEDHNDTTSSVETSQNYNNHPPGYLDSQGSNMESVENSPELGNSEFWNHGSNHSSQTEDDEELYIDHPLMGKDVICIRETFAKVKICEYDAHPSKKFYRGWEPKTWKWAPSSLRCCQTVVRAEEIE</sequence>
<dbReference type="RefSeq" id="XP_001597260.1">
    <property type="nucleotide sequence ID" value="XM_001597210.1"/>
</dbReference>
<dbReference type="OMA" id="DHPLMGK"/>
<dbReference type="AlphaFoldDB" id="A0A1D9PV13"/>
<feature type="compositionally biased region" description="Polar residues" evidence="1">
    <location>
        <begin position="154"/>
        <end position="166"/>
    </location>
</feature>